<accession>A0A645DNT8</accession>
<comment type="caution">
    <text evidence="1">The sequence shown here is derived from an EMBL/GenBank/DDBJ whole genome shotgun (WGS) entry which is preliminary data.</text>
</comment>
<dbReference type="AlphaFoldDB" id="A0A645DNT8"/>
<name>A0A645DNT8_9ZZZZ</name>
<protein>
    <submittedName>
        <fullName evidence="1">Uncharacterized protein</fullName>
    </submittedName>
</protein>
<proteinExistence type="predicted"/>
<reference evidence="1" key="1">
    <citation type="submission" date="2019-08" db="EMBL/GenBank/DDBJ databases">
        <authorList>
            <person name="Kucharzyk K."/>
            <person name="Murdoch R.W."/>
            <person name="Higgins S."/>
            <person name="Loffler F."/>
        </authorList>
    </citation>
    <scope>NUCLEOTIDE SEQUENCE</scope>
</reference>
<dbReference type="EMBL" id="VSSQ01037489">
    <property type="protein sequence ID" value="MPM90192.1"/>
    <property type="molecule type" value="Genomic_DNA"/>
</dbReference>
<organism evidence="1">
    <name type="scientific">bioreactor metagenome</name>
    <dbReference type="NCBI Taxonomy" id="1076179"/>
    <lineage>
        <taxon>unclassified sequences</taxon>
        <taxon>metagenomes</taxon>
        <taxon>ecological metagenomes</taxon>
    </lineage>
</organism>
<gene>
    <name evidence="1" type="ORF">SDC9_137309</name>
</gene>
<evidence type="ECO:0000313" key="1">
    <source>
        <dbReference type="EMBL" id="MPM90192.1"/>
    </source>
</evidence>
<sequence length="159" mass="17870">MHAFPDPASALGPTMRPARLPFVEQKLQRTQAVWQLAGIFVATLVSGGRQRKTRLAAGWRSEQRRPCEVGSGQFSESGIFTRQRLVIADQQHGLGPFVQQAQRFHHARLGCAARRRHANRVGGDAAQYGMLRTDAVVHRQPERRGRQCFARNLCTQQCE</sequence>